<dbReference type="EMBL" id="GBXM01013725">
    <property type="protein sequence ID" value="JAH94852.1"/>
    <property type="molecule type" value="Transcribed_RNA"/>
</dbReference>
<evidence type="ECO:0000313" key="1">
    <source>
        <dbReference type="EMBL" id="JAH94852.1"/>
    </source>
</evidence>
<organism evidence="1">
    <name type="scientific">Anguilla anguilla</name>
    <name type="common">European freshwater eel</name>
    <name type="synonym">Muraena anguilla</name>
    <dbReference type="NCBI Taxonomy" id="7936"/>
    <lineage>
        <taxon>Eukaryota</taxon>
        <taxon>Metazoa</taxon>
        <taxon>Chordata</taxon>
        <taxon>Craniata</taxon>
        <taxon>Vertebrata</taxon>
        <taxon>Euteleostomi</taxon>
        <taxon>Actinopterygii</taxon>
        <taxon>Neopterygii</taxon>
        <taxon>Teleostei</taxon>
        <taxon>Anguilliformes</taxon>
        <taxon>Anguillidae</taxon>
        <taxon>Anguilla</taxon>
    </lineage>
</organism>
<protein>
    <submittedName>
        <fullName evidence="1">Uncharacterized protein</fullName>
    </submittedName>
</protein>
<dbReference type="AlphaFoldDB" id="A0A0E9WWN8"/>
<sequence length="54" mass="5966">MDPCMTAVPILLSKHLQVITVHKIENVQTRAENQLSTSATVSFTYCLMKAFAAI</sequence>
<proteinExistence type="predicted"/>
<reference evidence="1" key="1">
    <citation type="submission" date="2014-11" db="EMBL/GenBank/DDBJ databases">
        <authorList>
            <person name="Amaro Gonzalez C."/>
        </authorList>
    </citation>
    <scope>NUCLEOTIDE SEQUENCE</scope>
</reference>
<name>A0A0E9WWN8_ANGAN</name>
<reference evidence="1" key="2">
    <citation type="journal article" date="2015" name="Fish Shellfish Immunol.">
        <title>Early steps in the European eel (Anguilla anguilla)-Vibrio vulnificus interaction in the gills: Role of the RtxA13 toxin.</title>
        <authorList>
            <person name="Callol A."/>
            <person name="Pajuelo D."/>
            <person name="Ebbesson L."/>
            <person name="Teles M."/>
            <person name="MacKenzie S."/>
            <person name="Amaro C."/>
        </authorList>
    </citation>
    <scope>NUCLEOTIDE SEQUENCE</scope>
</reference>
<accession>A0A0E9WWN8</accession>